<evidence type="ECO:0000256" key="1">
    <source>
        <dbReference type="ARBA" id="ARBA00008060"/>
    </source>
</evidence>
<dbReference type="GO" id="GO:0010772">
    <property type="term" value="P:meiotic DNA recombinase assembly involved in reciprocal meiotic recombination"/>
    <property type="evidence" value="ECO:0007669"/>
    <property type="project" value="TreeGrafter"/>
</dbReference>
<dbReference type="InterPro" id="IPR010760">
    <property type="entry name" value="DNA-repair_Swi5"/>
</dbReference>
<comment type="similarity">
    <text evidence="1">Belongs to the SWI5/SAE3 family.</text>
</comment>
<accession>M9M1S9</accession>
<evidence type="ECO:0000313" key="6">
    <source>
        <dbReference type="Proteomes" id="UP000011976"/>
    </source>
</evidence>
<dbReference type="Gene3D" id="1.20.5.170">
    <property type="match status" value="1"/>
</dbReference>
<dbReference type="AlphaFoldDB" id="M9M1S9"/>
<keyword evidence="2" id="KW-0227">DNA damage</keyword>
<evidence type="ECO:0000256" key="4">
    <source>
        <dbReference type="SAM" id="MobiDB-lite"/>
    </source>
</evidence>
<dbReference type="STRING" id="1151754.M9M1S9"/>
<dbReference type="Proteomes" id="UP000011976">
    <property type="component" value="Unassembled WGS sequence"/>
</dbReference>
<dbReference type="Pfam" id="PF07061">
    <property type="entry name" value="Swi5"/>
    <property type="match status" value="1"/>
</dbReference>
<dbReference type="GO" id="GO:0000709">
    <property type="term" value="P:meiotic joint molecule formation"/>
    <property type="evidence" value="ECO:0007669"/>
    <property type="project" value="TreeGrafter"/>
</dbReference>
<dbReference type="OrthoDB" id="2552901at2759"/>
<feature type="region of interest" description="Disordered" evidence="4">
    <location>
        <begin position="1"/>
        <end position="21"/>
    </location>
</feature>
<evidence type="ECO:0000313" key="5">
    <source>
        <dbReference type="EMBL" id="GAC74010.1"/>
    </source>
</evidence>
<dbReference type="PANTHER" id="PTHR28529">
    <property type="entry name" value="DNA REPAIR PROTEIN SWI5 HOMOLOG"/>
    <property type="match status" value="1"/>
</dbReference>
<dbReference type="GO" id="GO:0034974">
    <property type="term" value="C:Swi5-Swi2 complex"/>
    <property type="evidence" value="ECO:0007669"/>
    <property type="project" value="TreeGrafter"/>
</dbReference>
<gene>
    <name evidence="5" type="ORF">PANT_9d00382</name>
</gene>
<dbReference type="PANTHER" id="PTHR28529:SF2">
    <property type="entry name" value="DNA REPAIR PROTEIN SWI5 HOMOLOG"/>
    <property type="match status" value="1"/>
</dbReference>
<dbReference type="GO" id="GO:0032798">
    <property type="term" value="C:Swi5-Sfr1 complex"/>
    <property type="evidence" value="ECO:0007669"/>
    <property type="project" value="TreeGrafter"/>
</dbReference>
<organism evidence="5 6">
    <name type="scientific">Pseudozyma antarctica (strain T-34)</name>
    <name type="common">Yeast</name>
    <name type="synonym">Candida antarctica</name>
    <dbReference type="NCBI Taxonomy" id="1151754"/>
    <lineage>
        <taxon>Eukaryota</taxon>
        <taxon>Fungi</taxon>
        <taxon>Dikarya</taxon>
        <taxon>Basidiomycota</taxon>
        <taxon>Ustilaginomycotina</taxon>
        <taxon>Ustilaginomycetes</taxon>
        <taxon>Ustilaginales</taxon>
        <taxon>Ustilaginaceae</taxon>
        <taxon>Moesziomyces</taxon>
    </lineage>
</organism>
<name>M9M1S9_PSEA3</name>
<protein>
    <submittedName>
        <fullName evidence="5">Uncharacterized protein</fullName>
    </submittedName>
</protein>
<keyword evidence="3" id="KW-0234">DNA repair</keyword>
<evidence type="ECO:0000256" key="3">
    <source>
        <dbReference type="ARBA" id="ARBA00023204"/>
    </source>
</evidence>
<dbReference type="EMBL" id="DF196775">
    <property type="protein sequence ID" value="GAC74010.1"/>
    <property type="molecule type" value="Genomic_DNA"/>
</dbReference>
<sequence length="123" mass="13294">MAGGLPQRPSQPNPPSASSPIKLALAPLAPRSVEELQTEITEAELVLSARLETHNAARAAKGLPPQEAEQIVEQYIKLLTQYNHVKDATQLVFDKIAELQQLPSGDIHARYGASDEFTTSNPA</sequence>
<reference evidence="6" key="1">
    <citation type="journal article" date="2013" name="Genome Announc.">
        <title>Genome sequence of the basidiomycetous yeast Pseudozyma antarctica T-34, a producer of the glycolipid biosurfactants mannosylerythritol lipids.</title>
        <authorList>
            <person name="Morita T."/>
            <person name="Koike H."/>
            <person name="Koyama Y."/>
            <person name="Hagiwara H."/>
            <person name="Ito E."/>
            <person name="Fukuoka T."/>
            <person name="Imura T."/>
            <person name="Machida M."/>
            <person name="Kitamoto D."/>
        </authorList>
    </citation>
    <scope>NUCLEOTIDE SEQUENCE [LARGE SCALE GENOMIC DNA]</scope>
    <source>
        <strain evidence="6">T-34</strain>
    </source>
</reference>
<proteinExistence type="inferred from homology"/>
<evidence type="ECO:0000256" key="2">
    <source>
        <dbReference type="ARBA" id="ARBA00022763"/>
    </source>
</evidence>